<feature type="region of interest" description="Disordered" evidence="1">
    <location>
        <begin position="40"/>
        <end position="76"/>
    </location>
</feature>
<dbReference type="Proteomes" id="UP000236723">
    <property type="component" value="Unassembled WGS sequence"/>
</dbReference>
<evidence type="ECO:0000313" key="3">
    <source>
        <dbReference type="Proteomes" id="UP000236723"/>
    </source>
</evidence>
<name>A0A1H6A9R5_9ACTN</name>
<reference evidence="3" key="1">
    <citation type="submission" date="2016-10" db="EMBL/GenBank/DDBJ databases">
        <authorList>
            <person name="Varghese N."/>
            <person name="Submissions S."/>
        </authorList>
    </citation>
    <scope>NUCLEOTIDE SEQUENCE [LARGE SCALE GENOMIC DNA]</scope>
    <source>
        <strain evidence="3">DSM 43163</strain>
    </source>
</reference>
<feature type="compositionally biased region" description="Basic and acidic residues" evidence="1">
    <location>
        <begin position="56"/>
        <end position="75"/>
    </location>
</feature>
<dbReference type="EMBL" id="FNVO01000005">
    <property type="protein sequence ID" value="SEG44944.1"/>
    <property type="molecule type" value="Genomic_DNA"/>
</dbReference>
<dbReference type="RefSeq" id="WP_103938255.1">
    <property type="nucleotide sequence ID" value="NZ_FNVO01000005.1"/>
</dbReference>
<evidence type="ECO:0000313" key="2">
    <source>
        <dbReference type="EMBL" id="SEG44944.1"/>
    </source>
</evidence>
<accession>A0A1H6A9R5</accession>
<proteinExistence type="predicted"/>
<evidence type="ECO:0000256" key="1">
    <source>
        <dbReference type="SAM" id="MobiDB-lite"/>
    </source>
</evidence>
<gene>
    <name evidence="2" type="ORF">SAMN04489712_105279</name>
</gene>
<protein>
    <submittedName>
        <fullName evidence="2">Uncharacterized protein</fullName>
    </submittedName>
</protein>
<keyword evidence="3" id="KW-1185">Reference proteome</keyword>
<sequence>MEVHVRHSDLRELGRDFRAAGRRDLSRDMLKEMRGSVKPIVPQLRSALRGSPSRTGDQRTESARQARPRGLRDAMARGVQTKASLAGPRVGVRLRIDPRHFPDKQKSLPKYREGVLPRWRSPNWGRDEWKQQQSHPVFFPTIRPHIPRVQRDLRRIVDEYVDRVARETDTPE</sequence>
<dbReference type="OrthoDB" id="3431442at2"/>
<organism evidence="2 3">
    <name type="scientific">Thermomonospora echinospora</name>
    <dbReference type="NCBI Taxonomy" id="1992"/>
    <lineage>
        <taxon>Bacteria</taxon>
        <taxon>Bacillati</taxon>
        <taxon>Actinomycetota</taxon>
        <taxon>Actinomycetes</taxon>
        <taxon>Streptosporangiales</taxon>
        <taxon>Thermomonosporaceae</taxon>
        <taxon>Thermomonospora</taxon>
    </lineage>
</organism>
<dbReference type="AlphaFoldDB" id="A0A1H6A9R5"/>